<dbReference type="InterPro" id="IPR054612">
    <property type="entry name" value="Phage_capsid-like_C"/>
</dbReference>
<reference evidence="3 4" key="1">
    <citation type="submission" date="2019-05" db="EMBL/GenBank/DDBJ databases">
        <title>Psychrobacillus vulpis sp. nov., a new species isolated from feces of a red fox that inhabits in The Tablas de Daimiel Natural Park, Albacete, Spain.</title>
        <authorList>
            <person name="Rodriguez M."/>
            <person name="Reina J.C."/>
            <person name="Bejar V."/>
            <person name="Llamas I."/>
        </authorList>
    </citation>
    <scope>NUCLEOTIDE SEQUENCE [LARGE SCALE GENOMIC DNA]</scope>
    <source>
        <strain evidence="3 4">NEAU-3TGS17</strain>
    </source>
</reference>
<dbReference type="AlphaFoldDB" id="A0A544TAG3"/>
<dbReference type="SUPFAM" id="SSF56563">
    <property type="entry name" value="Major capsid protein gp5"/>
    <property type="match status" value="1"/>
</dbReference>
<dbReference type="InterPro" id="IPR024455">
    <property type="entry name" value="Phage_capsid"/>
</dbReference>
<organism evidence="3 4">
    <name type="scientific">Psychrobacillus lasiicapitis</name>
    <dbReference type="NCBI Taxonomy" id="1636719"/>
    <lineage>
        <taxon>Bacteria</taxon>
        <taxon>Bacillati</taxon>
        <taxon>Bacillota</taxon>
        <taxon>Bacilli</taxon>
        <taxon>Bacillales</taxon>
        <taxon>Bacillaceae</taxon>
        <taxon>Psychrobacillus</taxon>
    </lineage>
</organism>
<comment type="caution">
    <text evidence="3">The sequence shown here is derived from an EMBL/GenBank/DDBJ whole genome shotgun (WGS) entry which is preliminary data.</text>
</comment>
<feature type="domain" description="Phage capsid-like C-terminal" evidence="2">
    <location>
        <begin position="30"/>
        <end position="310"/>
    </location>
</feature>
<dbReference type="OrthoDB" id="156689at2"/>
<proteinExistence type="predicted"/>
<evidence type="ECO:0000259" key="2">
    <source>
        <dbReference type="Pfam" id="PF05065"/>
    </source>
</evidence>
<name>A0A544TAG3_9BACI</name>
<dbReference type="Pfam" id="PF05065">
    <property type="entry name" value="Phage_capsid"/>
    <property type="match status" value="1"/>
</dbReference>
<evidence type="ECO:0000256" key="1">
    <source>
        <dbReference type="ARBA" id="ARBA00004328"/>
    </source>
</evidence>
<accession>A0A544TAG3</accession>
<dbReference type="EMBL" id="VDGH01000004">
    <property type="protein sequence ID" value="TQR14462.1"/>
    <property type="molecule type" value="Genomic_DNA"/>
</dbReference>
<protein>
    <submittedName>
        <fullName evidence="3">Phage major capsid protein</fullName>
    </submittedName>
</protein>
<dbReference type="Gene3D" id="3.30.2400.10">
    <property type="entry name" value="Major capsid protein gp5"/>
    <property type="match status" value="1"/>
</dbReference>
<sequence>MKNKQLLKANIKQFDFNPDNVLLMDAKTGTIPTEQGTLVLTDFMQNSVVAQIATYENMTKPKKEFTYLADGPGAYWVGEAERIQTSKAEWLKASMEAKKLGVIIPVSKEFLRYSVSDFFNEVKPMIAEAFYTKFDQAALFGNGSPYTAGTSVWERITASGNTIEIGSTPNLYTDLNGLVALVEDGDHDANGFTTTRRFRQKLRGAVDGQNKPIFNDTTAGAANQVLGMPVGYVDGKAWDYSKAELITGDWKYARYGILQGIEYAISEDATLTTITADGGPVNLFERDMFALRATMHIGFMTLKDDAFAALTPDVTP</sequence>
<gene>
    <name evidence="3" type="ORF">FG382_08380</name>
</gene>
<dbReference type="Gene3D" id="3.30.2320.10">
    <property type="entry name" value="hypothetical protein PF0899 domain"/>
    <property type="match status" value="1"/>
</dbReference>
<keyword evidence="4" id="KW-1185">Reference proteome</keyword>
<dbReference type="Proteomes" id="UP000317316">
    <property type="component" value="Unassembled WGS sequence"/>
</dbReference>
<dbReference type="NCBIfam" id="TIGR01554">
    <property type="entry name" value="major_cap_HK97"/>
    <property type="match status" value="1"/>
</dbReference>
<dbReference type="RefSeq" id="WP_142538445.1">
    <property type="nucleotide sequence ID" value="NZ_BMIE01000003.1"/>
</dbReference>
<evidence type="ECO:0000313" key="3">
    <source>
        <dbReference type="EMBL" id="TQR14462.1"/>
    </source>
</evidence>
<comment type="subcellular location">
    <subcellularLocation>
        <location evidence="1">Virion</location>
    </subcellularLocation>
</comment>
<evidence type="ECO:0000313" key="4">
    <source>
        <dbReference type="Proteomes" id="UP000317316"/>
    </source>
</evidence>